<dbReference type="GO" id="GO:0000150">
    <property type="term" value="F:DNA strand exchange activity"/>
    <property type="evidence" value="ECO:0007669"/>
    <property type="project" value="InterPro"/>
</dbReference>
<gene>
    <name evidence="2" type="ORF">JFN88_22950</name>
</gene>
<dbReference type="AlphaFoldDB" id="A0A934MXD7"/>
<organism evidence="2 3">
    <name type="scientific">Paenibacillus roseus</name>
    <dbReference type="NCBI Taxonomy" id="2798579"/>
    <lineage>
        <taxon>Bacteria</taxon>
        <taxon>Bacillati</taxon>
        <taxon>Bacillota</taxon>
        <taxon>Bacilli</taxon>
        <taxon>Bacillales</taxon>
        <taxon>Paenibacillaceae</taxon>
        <taxon>Paenibacillus</taxon>
    </lineage>
</organism>
<evidence type="ECO:0008006" key="4">
    <source>
        <dbReference type="Google" id="ProtNLM"/>
    </source>
</evidence>
<name>A0A934MXD7_9BACL</name>
<evidence type="ECO:0000313" key="2">
    <source>
        <dbReference type="EMBL" id="MBJ6364077.1"/>
    </source>
</evidence>
<dbReference type="Gene3D" id="3.40.50.1390">
    <property type="entry name" value="Resolvase, N-terminal catalytic domain"/>
    <property type="match status" value="1"/>
</dbReference>
<dbReference type="EMBL" id="JAELUP010000117">
    <property type="protein sequence ID" value="MBJ6364077.1"/>
    <property type="molecule type" value="Genomic_DNA"/>
</dbReference>
<protein>
    <recommendedName>
        <fullName evidence="4">Resolvase/invertase-type recombinase catalytic domain-containing protein</fullName>
    </recommendedName>
</protein>
<evidence type="ECO:0000256" key="1">
    <source>
        <dbReference type="SAM" id="MobiDB-lite"/>
    </source>
</evidence>
<dbReference type="Proteomes" id="UP000640274">
    <property type="component" value="Unassembled WGS sequence"/>
</dbReference>
<proteinExistence type="predicted"/>
<reference evidence="2" key="1">
    <citation type="submission" date="2020-12" db="EMBL/GenBank/DDBJ databases">
        <authorList>
            <person name="Huq M.A."/>
        </authorList>
    </citation>
    <scope>NUCLEOTIDE SEQUENCE</scope>
    <source>
        <strain evidence="2">MAHUQ-46</strain>
    </source>
</reference>
<dbReference type="InterPro" id="IPR036162">
    <property type="entry name" value="Resolvase-like_N_sf"/>
</dbReference>
<accession>A0A934MXD7</accession>
<comment type="caution">
    <text evidence="2">The sequence shown here is derived from an EMBL/GenBank/DDBJ whole genome shotgun (WGS) entry which is preliminary data.</text>
</comment>
<keyword evidence="3" id="KW-1185">Reference proteome</keyword>
<sequence>MKKQQTTRTAIYRRLSRDDEQSGESMSIENQRILLERYAKETVLMWWRFTRTTAGAAPTLTVPIFSG</sequence>
<dbReference type="RefSeq" id="WP_199021683.1">
    <property type="nucleotide sequence ID" value="NZ_JAELUP010000117.1"/>
</dbReference>
<feature type="region of interest" description="Disordered" evidence="1">
    <location>
        <begin position="1"/>
        <end position="27"/>
    </location>
</feature>
<evidence type="ECO:0000313" key="3">
    <source>
        <dbReference type="Proteomes" id="UP000640274"/>
    </source>
</evidence>
<dbReference type="GO" id="GO:0003677">
    <property type="term" value="F:DNA binding"/>
    <property type="evidence" value="ECO:0007669"/>
    <property type="project" value="InterPro"/>
</dbReference>